<dbReference type="PANTHER" id="PTHR38479">
    <property type="entry name" value="LMO0824 PROTEIN"/>
    <property type="match status" value="1"/>
</dbReference>
<dbReference type="EMBL" id="CP036402">
    <property type="protein sequence ID" value="QBI19595.1"/>
    <property type="molecule type" value="Genomic_DNA"/>
</dbReference>
<gene>
    <name evidence="1" type="ORF">ER308_08545</name>
</gene>
<dbReference type="KEGG" id="erz:ER308_08545"/>
<sequence>MTDRRHVLARRAAVQGLHRHERRGEAEVPDLRVLDLGVQDTPPGSAAQALAIRLGRAPPGAADDDRLAVTWTFRGAPHVHRADDLLPLSRALWPVSEDDALTRLDTSASPLRGMGMTPRQALRFVAQQVREVVTEPMAKGEVSAALTPRVPAELTMDCQRCEATHIIETLFRSAMLPAGLSFVPGRKGVVFAPIPGWPGPPEEAEAPAHLLRAYLHLHGPATLAEAASFLGARGRDLQGHVPADAVDVEVTSADGAARPALALREDLEALREPPDPPPLRLLPPSDPFLQARDRHLLVPEDGLRASLWPSVGRPGAVLAEGELVGIWRARRAGKRLEVDIESADRLPDVVRPHLDAEVELIAEARGAHGATVAVR</sequence>
<reference evidence="1 2" key="1">
    <citation type="submission" date="2019-01" db="EMBL/GenBank/DDBJ databases">
        <title>Egibacter rhizosphaerae EGI 80759T.</title>
        <authorList>
            <person name="Chen D.-D."/>
            <person name="Tian Y."/>
            <person name="Jiao J.-Y."/>
            <person name="Zhang X.-T."/>
            <person name="Zhang Y.-G."/>
            <person name="Zhang Y."/>
            <person name="Xiao M."/>
            <person name="Shu W.-S."/>
            <person name="Li W.-J."/>
        </authorList>
    </citation>
    <scope>NUCLEOTIDE SEQUENCE [LARGE SCALE GENOMIC DNA]</scope>
    <source>
        <strain evidence="1 2">EGI 80759</strain>
    </source>
</reference>
<evidence type="ECO:0000313" key="2">
    <source>
        <dbReference type="Proteomes" id="UP000291469"/>
    </source>
</evidence>
<keyword evidence="2" id="KW-1185">Reference proteome</keyword>
<dbReference type="AlphaFoldDB" id="A0A411YEE9"/>
<dbReference type="Pfam" id="PF06224">
    <property type="entry name" value="AlkZ-like"/>
    <property type="match status" value="1"/>
</dbReference>
<evidence type="ECO:0000313" key="1">
    <source>
        <dbReference type="EMBL" id="QBI19595.1"/>
    </source>
</evidence>
<dbReference type="Proteomes" id="UP000291469">
    <property type="component" value="Chromosome"/>
</dbReference>
<organism evidence="1 2">
    <name type="scientific">Egibacter rhizosphaerae</name>
    <dbReference type="NCBI Taxonomy" id="1670831"/>
    <lineage>
        <taxon>Bacteria</taxon>
        <taxon>Bacillati</taxon>
        <taxon>Actinomycetota</taxon>
        <taxon>Nitriliruptoria</taxon>
        <taxon>Egibacterales</taxon>
        <taxon>Egibacteraceae</taxon>
        <taxon>Egibacter</taxon>
    </lineage>
</organism>
<accession>A0A411YEE9</accession>
<proteinExistence type="predicted"/>
<keyword evidence="1" id="KW-0238">DNA-binding</keyword>
<dbReference type="GO" id="GO:0003677">
    <property type="term" value="F:DNA binding"/>
    <property type="evidence" value="ECO:0007669"/>
    <property type="project" value="UniProtKB-KW"/>
</dbReference>
<dbReference type="PANTHER" id="PTHR38479:SF2">
    <property type="entry name" value="WINGED HELIX DNA-BINDING DOMAIN-CONTAINING PROTEIN"/>
    <property type="match status" value="1"/>
</dbReference>
<dbReference type="OrthoDB" id="9148135at2"/>
<name>A0A411YEE9_9ACTN</name>
<dbReference type="RefSeq" id="WP_131154592.1">
    <property type="nucleotide sequence ID" value="NZ_CP036402.1"/>
</dbReference>
<dbReference type="InterPro" id="IPR009351">
    <property type="entry name" value="AlkZ-like"/>
</dbReference>
<protein>
    <submittedName>
        <fullName evidence="1">Winged helix DNA-binding domain-containing protein</fullName>
    </submittedName>
</protein>